<evidence type="ECO:0000259" key="1">
    <source>
        <dbReference type="Pfam" id="PF18765"/>
    </source>
</evidence>
<dbReference type="EMBL" id="VBAP01000008">
    <property type="protein sequence ID" value="TMI76984.1"/>
    <property type="molecule type" value="Genomic_DNA"/>
</dbReference>
<proteinExistence type="predicted"/>
<feature type="domain" description="Polymerase beta nucleotidyltransferase" evidence="1">
    <location>
        <begin position="7"/>
        <end position="100"/>
    </location>
</feature>
<keyword evidence="2" id="KW-0808">Transferase</keyword>
<dbReference type="AlphaFoldDB" id="A0A537J093"/>
<accession>A0A537J093</accession>
<dbReference type="GO" id="GO:0016740">
    <property type="term" value="F:transferase activity"/>
    <property type="evidence" value="ECO:0007669"/>
    <property type="project" value="UniProtKB-KW"/>
</dbReference>
<dbReference type="SUPFAM" id="SSF81301">
    <property type="entry name" value="Nucleotidyltransferase"/>
    <property type="match status" value="1"/>
</dbReference>
<dbReference type="Proteomes" id="UP000318834">
    <property type="component" value="Unassembled WGS sequence"/>
</dbReference>
<protein>
    <submittedName>
        <fullName evidence="2">Nucleotidyltransferase domain-containing protein</fullName>
    </submittedName>
</protein>
<sequence>MTAIAALKAFFSHERDVAAVYLYGRYADERTWPDSDIEVAILFSDRVGEDEASSYLERLSAANPLADAPGILMPFALNTHILPVIHEILSGGDVLVANDPEATEAFARWAGARLENERTALLDDAKESILQARNLGLGLLGSPGFVLPQTPRLLDPLRIGWRLARILGSSAVIEASTRDSEAAGRDPESLGQLIGWFSNGAGAATGIAKAMLNIIGLPRPSRRWEVFLPLADEKLVTMDLALQLGAAVEARWQLLTGSGLAAPERIATSIRASLPPILSFARLAAWYCEVPGGRDQKLH</sequence>
<organism evidence="2 3">
    <name type="scientific">Candidatus Segetimicrobium genomatis</name>
    <dbReference type="NCBI Taxonomy" id="2569760"/>
    <lineage>
        <taxon>Bacteria</taxon>
        <taxon>Bacillati</taxon>
        <taxon>Candidatus Sysuimicrobiota</taxon>
        <taxon>Candidatus Sysuimicrobiia</taxon>
        <taxon>Candidatus Sysuimicrobiales</taxon>
        <taxon>Candidatus Segetimicrobiaceae</taxon>
        <taxon>Candidatus Segetimicrobium</taxon>
    </lineage>
</organism>
<name>A0A537J093_9BACT</name>
<dbReference type="InterPro" id="IPR043519">
    <property type="entry name" value="NT_sf"/>
</dbReference>
<evidence type="ECO:0000313" key="3">
    <source>
        <dbReference type="Proteomes" id="UP000318834"/>
    </source>
</evidence>
<reference evidence="2 3" key="1">
    <citation type="journal article" date="2019" name="Nat. Microbiol.">
        <title>Mediterranean grassland soil C-N compound turnover is dependent on rainfall and depth, and is mediated by genomically divergent microorganisms.</title>
        <authorList>
            <person name="Diamond S."/>
            <person name="Andeer P.F."/>
            <person name="Li Z."/>
            <person name="Crits-Christoph A."/>
            <person name="Burstein D."/>
            <person name="Anantharaman K."/>
            <person name="Lane K.R."/>
            <person name="Thomas B.C."/>
            <person name="Pan C."/>
            <person name="Northen T.R."/>
            <person name="Banfield J.F."/>
        </authorList>
    </citation>
    <scope>NUCLEOTIDE SEQUENCE [LARGE SCALE GENOMIC DNA]</scope>
    <source>
        <strain evidence="2">NP_8</strain>
    </source>
</reference>
<comment type="caution">
    <text evidence="2">The sequence shown here is derived from an EMBL/GenBank/DDBJ whole genome shotgun (WGS) entry which is preliminary data.</text>
</comment>
<dbReference type="InterPro" id="IPR041633">
    <property type="entry name" value="Polbeta"/>
</dbReference>
<dbReference type="Pfam" id="PF18765">
    <property type="entry name" value="Polbeta"/>
    <property type="match status" value="1"/>
</dbReference>
<dbReference type="CDD" id="cd05403">
    <property type="entry name" value="NT_KNTase_like"/>
    <property type="match status" value="1"/>
</dbReference>
<gene>
    <name evidence="2" type="ORF">E6H05_01880</name>
</gene>
<evidence type="ECO:0000313" key="2">
    <source>
        <dbReference type="EMBL" id="TMI76984.1"/>
    </source>
</evidence>